<keyword evidence="2" id="KW-0805">Transcription regulation</keyword>
<dbReference type="PANTHER" id="PTHR45914">
    <property type="entry name" value="TRANSCRIPTION FACTOR HEC3-RELATED"/>
    <property type="match status" value="1"/>
</dbReference>
<feature type="region of interest" description="Disordered" evidence="5">
    <location>
        <begin position="308"/>
        <end position="348"/>
    </location>
</feature>
<dbReference type="Pfam" id="PF00010">
    <property type="entry name" value="HLH"/>
    <property type="match status" value="1"/>
</dbReference>
<dbReference type="CDD" id="cd11454">
    <property type="entry name" value="bHLH_AtIND_like"/>
    <property type="match status" value="1"/>
</dbReference>
<evidence type="ECO:0000256" key="2">
    <source>
        <dbReference type="ARBA" id="ARBA00023015"/>
    </source>
</evidence>
<sequence length="476" mass="52502">MRTARGSQFFTAIATGLRKHFMLLGSLSKCFISASLHYKLMAEIFDWSKRRERQLLQSGKNSQIELRGMCARDLDSTSNCGLIALPPIKGCKTLLPPHQYNLSGVNLLVNHKRPHQEAFNNLTTTAHRQQDDRHVIHFTQRHGLPQLHEVHHNNILASAHEYRDDQHRRNCLLQNQASSGVGLEYNNTMKSGTNLSIMSESIADEKSKQFHGDCVNVDLTLPKDKATSSPRTTNIRMGKVSGVSQNEIILQSNGVLGAPNSPHAGMGHNPISDGKLSSSWLSSGGNQDLSAKEREVLYHAAAMQPISEVDPTCSSPSPNAEVDKPKPRRNVRISKDPQSVAARQRRQRISSKMRVLQKLVPGGVKMDTASMLEEAAHYLKFLRAEVEKMEAFEQLMNVAKGHFDNKLLAQAAAPHDHNILHGPQSKITSKSAAPHQLALNASSTSSQSGLLCNYRVPSSSSVQASHTYLTQASLSF</sequence>
<dbReference type="Proteomes" id="UP000886520">
    <property type="component" value="Chromosome 9"/>
</dbReference>
<dbReference type="InterPro" id="IPR011598">
    <property type="entry name" value="bHLH_dom"/>
</dbReference>
<evidence type="ECO:0000256" key="5">
    <source>
        <dbReference type="SAM" id="MobiDB-lite"/>
    </source>
</evidence>
<evidence type="ECO:0000256" key="1">
    <source>
        <dbReference type="ARBA" id="ARBA00004123"/>
    </source>
</evidence>
<dbReference type="PROSITE" id="PS50888">
    <property type="entry name" value="BHLH"/>
    <property type="match status" value="1"/>
</dbReference>
<dbReference type="InterPro" id="IPR045843">
    <property type="entry name" value="IND-like"/>
</dbReference>
<gene>
    <name evidence="7" type="ORF">GOP47_0009788</name>
</gene>
<dbReference type="OrthoDB" id="2017571at2759"/>
<name>A0A9D4ZJ14_ADICA</name>
<dbReference type="InterPro" id="IPR036638">
    <property type="entry name" value="HLH_DNA-bd_sf"/>
</dbReference>
<dbReference type="SMART" id="SM00353">
    <property type="entry name" value="HLH"/>
    <property type="match status" value="1"/>
</dbReference>
<reference evidence="7" key="1">
    <citation type="submission" date="2021-01" db="EMBL/GenBank/DDBJ databases">
        <title>Adiantum capillus-veneris genome.</title>
        <authorList>
            <person name="Fang Y."/>
            <person name="Liao Q."/>
        </authorList>
    </citation>
    <scope>NUCLEOTIDE SEQUENCE</scope>
    <source>
        <strain evidence="7">H3</strain>
        <tissue evidence="7">Leaf</tissue>
    </source>
</reference>
<evidence type="ECO:0000256" key="4">
    <source>
        <dbReference type="ARBA" id="ARBA00023242"/>
    </source>
</evidence>
<dbReference type="PANTHER" id="PTHR45914:SF12">
    <property type="entry name" value="TRANSCRIPTION FACTOR BHLH87"/>
    <property type="match status" value="1"/>
</dbReference>
<feature type="domain" description="BHLH" evidence="6">
    <location>
        <begin position="333"/>
        <end position="382"/>
    </location>
</feature>
<evidence type="ECO:0000259" key="6">
    <source>
        <dbReference type="PROSITE" id="PS50888"/>
    </source>
</evidence>
<evidence type="ECO:0000313" key="7">
    <source>
        <dbReference type="EMBL" id="KAI5075712.1"/>
    </source>
</evidence>
<proteinExistence type="predicted"/>
<keyword evidence="3" id="KW-0804">Transcription</keyword>
<dbReference type="GO" id="GO:0046983">
    <property type="term" value="F:protein dimerization activity"/>
    <property type="evidence" value="ECO:0007669"/>
    <property type="project" value="InterPro"/>
</dbReference>
<dbReference type="Gene3D" id="4.10.280.10">
    <property type="entry name" value="Helix-loop-helix DNA-binding domain"/>
    <property type="match status" value="1"/>
</dbReference>
<dbReference type="EMBL" id="JABFUD020000009">
    <property type="protein sequence ID" value="KAI5075712.1"/>
    <property type="molecule type" value="Genomic_DNA"/>
</dbReference>
<evidence type="ECO:0000256" key="3">
    <source>
        <dbReference type="ARBA" id="ARBA00023163"/>
    </source>
</evidence>
<keyword evidence="4" id="KW-0539">Nucleus</keyword>
<dbReference type="GO" id="GO:0005634">
    <property type="term" value="C:nucleus"/>
    <property type="evidence" value="ECO:0007669"/>
    <property type="project" value="UniProtKB-SubCell"/>
</dbReference>
<accession>A0A9D4ZJ14</accession>
<keyword evidence="8" id="KW-1185">Reference proteome</keyword>
<dbReference type="SUPFAM" id="SSF47459">
    <property type="entry name" value="HLH, helix-loop-helix DNA-binding domain"/>
    <property type="match status" value="1"/>
</dbReference>
<comment type="caution">
    <text evidence="7">The sequence shown here is derived from an EMBL/GenBank/DDBJ whole genome shotgun (WGS) entry which is preliminary data.</text>
</comment>
<comment type="subcellular location">
    <subcellularLocation>
        <location evidence="1">Nucleus</location>
    </subcellularLocation>
</comment>
<organism evidence="7 8">
    <name type="scientific">Adiantum capillus-veneris</name>
    <name type="common">Maidenhair fern</name>
    <dbReference type="NCBI Taxonomy" id="13818"/>
    <lineage>
        <taxon>Eukaryota</taxon>
        <taxon>Viridiplantae</taxon>
        <taxon>Streptophyta</taxon>
        <taxon>Embryophyta</taxon>
        <taxon>Tracheophyta</taxon>
        <taxon>Polypodiopsida</taxon>
        <taxon>Polypodiidae</taxon>
        <taxon>Polypodiales</taxon>
        <taxon>Pteridineae</taxon>
        <taxon>Pteridaceae</taxon>
        <taxon>Vittarioideae</taxon>
        <taxon>Adiantum</taxon>
    </lineage>
</organism>
<dbReference type="AlphaFoldDB" id="A0A9D4ZJ14"/>
<protein>
    <recommendedName>
        <fullName evidence="6">BHLH domain-containing protein</fullName>
    </recommendedName>
</protein>
<dbReference type="GO" id="GO:0003700">
    <property type="term" value="F:DNA-binding transcription factor activity"/>
    <property type="evidence" value="ECO:0007669"/>
    <property type="project" value="InterPro"/>
</dbReference>
<evidence type="ECO:0000313" key="8">
    <source>
        <dbReference type="Proteomes" id="UP000886520"/>
    </source>
</evidence>